<dbReference type="EMBL" id="LAZR01025796">
    <property type="protein sequence ID" value="KKL70779.1"/>
    <property type="molecule type" value="Genomic_DNA"/>
</dbReference>
<name>A0A0F9E9Z8_9ZZZZ</name>
<organism evidence="1">
    <name type="scientific">marine sediment metagenome</name>
    <dbReference type="NCBI Taxonomy" id="412755"/>
    <lineage>
        <taxon>unclassified sequences</taxon>
        <taxon>metagenomes</taxon>
        <taxon>ecological metagenomes</taxon>
    </lineage>
</organism>
<proteinExistence type="predicted"/>
<comment type="caution">
    <text evidence="1">The sequence shown here is derived from an EMBL/GenBank/DDBJ whole genome shotgun (WGS) entry which is preliminary data.</text>
</comment>
<protein>
    <submittedName>
        <fullName evidence="1">Uncharacterized protein</fullName>
    </submittedName>
</protein>
<dbReference type="AlphaFoldDB" id="A0A0F9E9Z8"/>
<accession>A0A0F9E9Z8</accession>
<sequence length="80" mass="8798">MVSKEKTIEVACCVTPSGDVAFMPNDQASINTVMARWRATLTEEQQAEHTEAKTIGGVVLVTMLASEYFMMKKELVQDGT</sequence>
<evidence type="ECO:0000313" key="1">
    <source>
        <dbReference type="EMBL" id="KKL70779.1"/>
    </source>
</evidence>
<gene>
    <name evidence="1" type="ORF">LCGC14_2101500</name>
</gene>
<reference evidence="1" key="1">
    <citation type="journal article" date="2015" name="Nature">
        <title>Complex archaea that bridge the gap between prokaryotes and eukaryotes.</title>
        <authorList>
            <person name="Spang A."/>
            <person name="Saw J.H."/>
            <person name="Jorgensen S.L."/>
            <person name="Zaremba-Niedzwiedzka K."/>
            <person name="Martijn J."/>
            <person name="Lind A.E."/>
            <person name="van Eijk R."/>
            <person name="Schleper C."/>
            <person name="Guy L."/>
            <person name="Ettema T.J."/>
        </authorList>
    </citation>
    <scope>NUCLEOTIDE SEQUENCE</scope>
</reference>